<dbReference type="KEGG" id="gry:D7I44_01850"/>
<dbReference type="GO" id="GO:0004520">
    <property type="term" value="F:DNA endonuclease activity"/>
    <property type="evidence" value="ECO:0007669"/>
    <property type="project" value="InterPro"/>
</dbReference>
<evidence type="ECO:0000256" key="3">
    <source>
        <dbReference type="ARBA" id="ARBA00022842"/>
    </source>
</evidence>
<evidence type="ECO:0000256" key="5">
    <source>
        <dbReference type="ARBA" id="ARBA00023172"/>
    </source>
</evidence>
<dbReference type="SUPFAM" id="SSF53098">
    <property type="entry name" value="Ribonuclease H-like"/>
    <property type="match status" value="1"/>
</dbReference>
<dbReference type="InterPro" id="IPR012337">
    <property type="entry name" value="RNaseH-like_sf"/>
</dbReference>
<organism evidence="8 9">
    <name type="scientific">Gryllotalpicola protaetiae</name>
    <dbReference type="NCBI Taxonomy" id="2419771"/>
    <lineage>
        <taxon>Bacteria</taxon>
        <taxon>Bacillati</taxon>
        <taxon>Actinomycetota</taxon>
        <taxon>Actinomycetes</taxon>
        <taxon>Micrococcales</taxon>
        <taxon>Microbacteriaceae</taxon>
        <taxon>Gryllotalpicola</taxon>
    </lineage>
</organism>
<evidence type="ECO:0000256" key="1">
    <source>
        <dbReference type="ARBA" id="ARBA00009518"/>
    </source>
</evidence>
<keyword evidence="2" id="KW-0227">DNA damage</keyword>
<keyword evidence="5" id="KW-0233">DNA recombination</keyword>
<evidence type="ECO:0000256" key="6">
    <source>
        <dbReference type="ARBA" id="ARBA00023204"/>
    </source>
</evidence>
<reference evidence="8 9" key="1">
    <citation type="submission" date="2018-09" db="EMBL/GenBank/DDBJ databases">
        <title>Genome sequencing of strain 2DFW10M-5.</title>
        <authorList>
            <person name="Heo J."/>
            <person name="Kim S.-J."/>
            <person name="Kwon S.-W."/>
        </authorList>
    </citation>
    <scope>NUCLEOTIDE SEQUENCE [LARGE SCALE GENOMIC DNA]</scope>
    <source>
        <strain evidence="8 9">2DFW10M-5</strain>
    </source>
</reference>
<feature type="region of interest" description="Disordered" evidence="7">
    <location>
        <begin position="1"/>
        <end position="55"/>
    </location>
</feature>
<name>A0A387BVI1_9MICO</name>
<keyword evidence="4" id="KW-0238">DNA-binding</keyword>
<dbReference type="AlphaFoldDB" id="A0A387BVI1"/>
<dbReference type="OrthoDB" id="3359450at2"/>
<comment type="similarity">
    <text evidence="1">Belongs to the RuvC family.</text>
</comment>
<proteinExistence type="inferred from homology"/>
<keyword evidence="6" id="KW-0234">DNA repair</keyword>
<keyword evidence="9" id="KW-1185">Reference proteome</keyword>
<dbReference type="InterPro" id="IPR036397">
    <property type="entry name" value="RNaseH_sf"/>
</dbReference>
<dbReference type="Gene3D" id="3.30.420.10">
    <property type="entry name" value="Ribonuclease H-like superfamily/Ribonuclease H"/>
    <property type="match status" value="1"/>
</dbReference>
<evidence type="ECO:0000313" key="9">
    <source>
        <dbReference type="Proteomes" id="UP000275069"/>
    </source>
</evidence>
<sequence>MAGSARPATGTAASSSSTRTTSTHGCAAGSSASPASRSTRLGPTPPRRRSPQEGTCEYVESFGPGVSWPRGGAVRTVIGIDPSLRATGLAAIRGTSFGLATVKTRPVLGGPAATAGRVHLALERILALVPEDTALVVIEGPSYGSQHGARFERAGLYWMLLDQLRGRGLEVVIVAPRTRAKYATGDGSADKRTVLRTMRERFPVLNVRDDNQADALALACAGSRWLGAARDGGLDRAQTAAYRNIHWPEEAA</sequence>
<gene>
    <name evidence="8" type="ORF">D7I44_01850</name>
</gene>
<dbReference type="GO" id="GO:0006310">
    <property type="term" value="P:DNA recombination"/>
    <property type="evidence" value="ECO:0007669"/>
    <property type="project" value="UniProtKB-KW"/>
</dbReference>
<evidence type="ECO:0000256" key="4">
    <source>
        <dbReference type="ARBA" id="ARBA00023125"/>
    </source>
</evidence>
<evidence type="ECO:0000256" key="2">
    <source>
        <dbReference type="ARBA" id="ARBA00022763"/>
    </source>
</evidence>
<dbReference type="GO" id="GO:0006281">
    <property type="term" value="P:DNA repair"/>
    <property type="evidence" value="ECO:0007669"/>
    <property type="project" value="UniProtKB-KW"/>
</dbReference>
<accession>A0A387BVI1</accession>
<evidence type="ECO:0000256" key="7">
    <source>
        <dbReference type="SAM" id="MobiDB-lite"/>
    </source>
</evidence>
<dbReference type="Proteomes" id="UP000275069">
    <property type="component" value="Chromosome"/>
</dbReference>
<evidence type="ECO:0000313" key="8">
    <source>
        <dbReference type="EMBL" id="AYG02401.1"/>
    </source>
</evidence>
<feature type="compositionally biased region" description="Low complexity" evidence="7">
    <location>
        <begin position="1"/>
        <end position="38"/>
    </location>
</feature>
<dbReference type="PRINTS" id="PR00696">
    <property type="entry name" value="RSOLVASERUVC"/>
</dbReference>
<protein>
    <submittedName>
        <fullName evidence="8">Uncharacterized protein</fullName>
    </submittedName>
</protein>
<dbReference type="EMBL" id="CP032624">
    <property type="protein sequence ID" value="AYG02401.1"/>
    <property type="molecule type" value="Genomic_DNA"/>
</dbReference>
<dbReference type="GO" id="GO:0003677">
    <property type="term" value="F:DNA binding"/>
    <property type="evidence" value="ECO:0007669"/>
    <property type="project" value="UniProtKB-KW"/>
</dbReference>
<dbReference type="InterPro" id="IPR002176">
    <property type="entry name" value="X-over_junc_endoDNase_RuvC"/>
</dbReference>
<keyword evidence="3" id="KW-0460">Magnesium</keyword>